<dbReference type="PANTHER" id="PTHR46696">
    <property type="entry name" value="P450, PUTATIVE (EUROFUNG)-RELATED"/>
    <property type="match status" value="1"/>
</dbReference>
<dbReference type="PRINTS" id="PR00385">
    <property type="entry name" value="P450"/>
</dbReference>
<organism evidence="10 11">
    <name type="scientific">Amycolatopsis mediterranei (strain U-32)</name>
    <dbReference type="NCBI Taxonomy" id="749927"/>
    <lineage>
        <taxon>Bacteria</taxon>
        <taxon>Bacillati</taxon>
        <taxon>Actinomycetota</taxon>
        <taxon>Actinomycetes</taxon>
        <taxon>Pseudonocardiales</taxon>
        <taxon>Pseudonocardiaceae</taxon>
        <taxon>Amycolatopsis</taxon>
    </lineage>
</organism>
<accession>A0A0H3D987</accession>
<reference evidence="10 11" key="1">
    <citation type="journal article" date="2010" name="Cell Res.">
        <title>Complete genome sequence of the rifamycin SV-producing Amycolatopsis mediterranei U32 revealed its genetic characteristics in phylogeny and metabolism.</title>
        <authorList>
            <person name="Zhao W."/>
            <person name="Zhong Y."/>
            <person name="Yuan H."/>
            <person name="Wang J."/>
            <person name="Zheng H."/>
            <person name="Wang Y."/>
            <person name="Cen X."/>
            <person name="Xu F."/>
            <person name="Bai J."/>
            <person name="Han X."/>
            <person name="Lu G."/>
            <person name="Zhu Y."/>
            <person name="Shao Z."/>
            <person name="Yan H."/>
            <person name="Li C."/>
            <person name="Peng N."/>
            <person name="Zhang Z."/>
            <person name="Zhang Y."/>
            <person name="Lin W."/>
            <person name="Fan Y."/>
            <person name="Qin Z."/>
            <person name="Hu Y."/>
            <person name="Zhu B."/>
            <person name="Wang S."/>
            <person name="Ding X."/>
            <person name="Zhao G.P."/>
        </authorList>
    </citation>
    <scope>NUCLEOTIDE SEQUENCE [LARGE SCALE GENOMIC DNA]</scope>
    <source>
        <strain evidence="11">U-32</strain>
    </source>
</reference>
<evidence type="ECO:0000256" key="7">
    <source>
        <dbReference type="ARBA" id="ARBA00023033"/>
    </source>
</evidence>
<dbReference type="eggNOG" id="COG2124">
    <property type="taxonomic scope" value="Bacteria"/>
</dbReference>
<dbReference type="GeneID" id="92873154"/>
<dbReference type="InterPro" id="IPR002397">
    <property type="entry name" value="Cyt_P450_B"/>
</dbReference>
<dbReference type="RefSeq" id="WP_013227266.1">
    <property type="nucleotide sequence ID" value="NC_014318.1"/>
</dbReference>
<evidence type="ECO:0000256" key="9">
    <source>
        <dbReference type="RuleBase" id="RU000461"/>
    </source>
</evidence>
<keyword evidence="6 9" id="KW-0408">Iron</keyword>
<evidence type="ECO:0000256" key="4">
    <source>
        <dbReference type="ARBA" id="ARBA00022723"/>
    </source>
</evidence>
<keyword evidence="4 9" id="KW-0479">Metal-binding</keyword>
<keyword evidence="5 9" id="KW-0560">Oxidoreductase</keyword>
<sequence length="403" mass="43728">MTEAVTALPAFPFRVRTPGEALDEYAKLRAEAAVTRVRLPGGHEGWLVLRHAEVRTVLTDLRFSKEAMTRPDAPRLIPVHRGSRSLVNLDPPDHTRLRKLASREFTQRRVDTLRPRIEEITAGLVDAMTGSAQTTADAVTALALPLPITVICELLGVEPAEQAQFRQWGDKVLTVGGPGADADAAREAAGALMGYLTGLLERKRARPGEDLLTRLLQAQEDGDSLDDGELRTLAMTILIAGYHTTVSAVSHLLVHLLEDPARYQSIVDDPGLIGTAVEEALRYSQVAGGFGSMRIALEDVELGGVTIRAGEPVIPLINSANRDESAFAAADELRLDRTDNPHLAFGAGIHFCLGAALARLELRVLLETLVARRIPLALGVPVDELSWHLATAFPRPAELPIRW</sequence>
<evidence type="ECO:0000256" key="8">
    <source>
        <dbReference type="ARBA" id="ARBA00055433"/>
    </source>
</evidence>
<evidence type="ECO:0000313" key="11">
    <source>
        <dbReference type="Proteomes" id="UP000000328"/>
    </source>
</evidence>
<evidence type="ECO:0000313" key="10">
    <source>
        <dbReference type="EMBL" id="ADJ47206.1"/>
    </source>
</evidence>
<dbReference type="PATRIC" id="fig|749927.5.peg.5644"/>
<proteinExistence type="inferred from homology"/>
<dbReference type="OrthoDB" id="3218463at2"/>
<dbReference type="Pfam" id="PF00067">
    <property type="entry name" value="p450"/>
    <property type="match status" value="2"/>
</dbReference>
<evidence type="ECO:0000256" key="2">
    <source>
        <dbReference type="ARBA" id="ARBA00010617"/>
    </source>
</evidence>
<evidence type="ECO:0000256" key="3">
    <source>
        <dbReference type="ARBA" id="ARBA00022617"/>
    </source>
</evidence>
<dbReference type="Proteomes" id="UP000000328">
    <property type="component" value="Chromosome"/>
</dbReference>
<dbReference type="InterPro" id="IPR017972">
    <property type="entry name" value="Cyt_P450_CS"/>
</dbReference>
<dbReference type="HOGENOM" id="CLU_033716_1_1_11"/>
<dbReference type="InterPro" id="IPR036396">
    <property type="entry name" value="Cyt_P450_sf"/>
</dbReference>
<dbReference type="PRINTS" id="PR00359">
    <property type="entry name" value="BP450"/>
</dbReference>
<dbReference type="Gene3D" id="1.10.630.10">
    <property type="entry name" value="Cytochrome P450"/>
    <property type="match status" value="1"/>
</dbReference>
<evidence type="ECO:0000256" key="5">
    <source>
        <dbReference type="ARBA" id="ARBA00023002"/>
    </source>
</evidence>
<dbReference type="FunFam" id="1.10.630.10:FF:000018">
    <property type="entry name" value="Cytochrome P450 monooxygenase"/>
    <property type="match status" value="1"/>
</dbReference>
<dbReference type="EMBL" id="CP002000">
    <property type="protein sequence ID" value="ADJ47206.1"/>
    <property type="molecule type" value="Genomic_DNA"/>
</dbReference>
<protein>
    <submittedName>
        <fullName evidence="10">Cytochrome P450</fullName>
    </submittedName>
</protein>
<dbReference type="GO" id="GO:0004497">
    <property type="term" value="F:monooxygenase activity"/>
    <property type="evidence" value="ECO:0007669"/>
    <property type="project" value="UniProtKB-KW"/>
</dbReference>
<dbReference type="GO" id="GO:0016705">
    <property type="term" value="F:oxidoreductase activity, acting on paired donors, with incorporation or reduction of molecular oxygen"/>
    <property type="evidence" value="ECO:0007669"/>
    <property type="project" value="InterPro"/>
</dbReference>
<dbReference type="PANTHER" id="PTHR46696:SF1">
    <property type="entry name" value="CYTOCHROME P450 YJIB-RELATED"/>
    <property type="match status" value="1"/>
</dbReference>
<dbReference type="SUPFAM" id="SSF48264">
    <property type="entry name" value="Cytochrome P450"/>
    <property type="match status" value="1"/>
</dbReference>
<evidence type="ECO:0000256" key="6">
    <source>
        <dbReference type="ARBA" id="ARBA00023004"/>
    </source>
</evidence>
<keyword evidence="7 9" id="KW-0503">Monooxygenase</keyword>
<comment type="similarity">
    <text evidence="2 9">Belongs to the cytochrome P450 family.</text>
</comment>
<dbReference type="InterPro" id="IPR001128">
    <property type="entry name" value="Cyt_P450"/>
</dbReference>
<name>A0A0H3D987_AMYMU</name>
<comment type="function">
    <text evidence="8">Involved in the coupling of aromatic side chains of the heptapeptide of vancomycin.</text>
</comment>
<dbReference type="AlphaFoldDB" id="A0A0H3D987"/>
<keyword evidence="3 9" id="KW-0349">Heme</keyword>
<gene>
    <name evidence="10" type="ordered locus">AMED_5446</name>
</gene>
<evidence type="ECO:0000256" key="1">
    <source>
        <dbReference type="ARBA" id="ARBA00004660"/>
    </source>
</evidence>
<dbReference type="CDD" id="cd11031">
    <property type="entry name" value="Cyp158A-like"/>
    <property type="match status" value="1"/>
</dbReference>
<dbReference type="GO" id="GO:0005506">
    <property type="term" value="F:iron ion binding"/>
    <property type="evidence" value="ECO:0007669"/>
    <property type="project" value="InterPro"/>
</dbReference>
<dbReference type="PROSITE" id="PS00086">
    <property type="entry name" value="CYTOCHROME_P450"/>
    <property type="match status" value="1"/>
</dbReference>
<dbReference type="GO" id="GO:0020037">
    <property type="term" value="F:heme binding"/>
    <property type="evidence" value="ECO:0007669"/>
    <property type="project" value="InterPro"/>
</dbReference>
<comment type="pathway">
    <text evidence="1">Antibiotic biosynthesis; vancomycin biosynthesis.</text>
</comment>
<dbReference type="KEGG" id="amd:AMED_5446"/>